<dbReference type="InterPro" id="IPR049142">
    <property type="entry name" value="MS_channel_1st"/>
</dbReference>
<proteinExistence type="inferred from homology"/>
<feature type="transmembrane region" description="Helical" evidence="7">
    <location>
        <begin position="88"/>
        <end position="105"/>
    </location>
</feature>
<dbReference type="Pfam" id="PF00924">
    <property type="entry name" value="MS_channel_2nd"/>
    <property type="match status" value="1"/>
</dbReference>
<dbReference type="Gene3D" id="1.10.287.1260">
    <property type="match status" value="1"/>
</dbReference>
<evidence type="ECO:0000313" key="11">
    <source>
        <dbReference type="EMBL" id="MBB5715965.1"/>
    </source>
</evidence>
<keyword evidence="7" id="KW-0406">Ion transport</keyword>
<dbReference type="PANTHER" id="PTHR30221">
    <property type="entry name" value="SMALL-CONDUCTANCE MECHANOSENSITIVE CHANNEL"/>
    <property type="match status" value="1"/>
</dbReference>
<evidence type="ECO:0000259" key="9">
    <source>
        <dbReference type="Pfam" id="PF21082"/>
    </source>
</evidence>
<dbReference type="Proteomes" id="UP000546200">
    <property type="component" value="Unassembled WGS sequence"/>
</dbReference>
<dbReference type="InterPro" id="IPR049278">
    <property type="entry name" value="MS_channel_C"/>
</dbReference>
<sequence>MSTKNVTAPREPLIKPDGIQQQLSSLTHESVQWLRFHWLQILIAFAVGAAIVLALHAARRLGARLCRRDKSGTGWLTIVGRAISRTNTFFMVMLAAKLVVGYAGAPEQVSKTVNFLWIVASVFQFATWAREVILGAIEHRTQSEHYAGEALLSAMGLIRLLVTFALFAIAFVVVLDNLGVNVTGLVAGLGVGGIAIGLAAQGIFADLFAALAIIFDRPFRRGDSVTYDTASGTVENIGLKSTRIRGIDGEERIISNKNLLDKEILNNTLRNHRRARFAIGVAYETPQESLESLPALLKEIVEGEKLTFVRAGFTGFGASTLDFEVQFDSDGPDYASFYNGRTRVGMAILRRFNEQGINLPFPIQTNYTAAPDGKLVMPYPAETPALGATAGSSTEPARQA</sequence>
<dbReference type="AlphaFoldDB" id="A0A7W9BEV1"/>
<feature type="transmembrane region" description="Helical" evidence="7">
    <location>
        <begin position="38"/>
        <end position="58"/>
    </location>
</feature>
<dbReference type="RefSeq" id="WP_184058770.1">
    <property type="nucleotide sequence ID" value="NZ_JACIJK010000008.1"/>
</dbReference>
<comment type="similarity">
    <text evidence="2 7">Belongs to the MscS (TC 1.A.23) family.</text>
</comment>
<dbReference type="PANTHER" id="PTHR30221:SF1">
    <property type="entry name" value="SMALL-CONDUCTANCE MECHANOSENSITIVE CHANNEL"/>
    <property type="match status" value="1"/>
</dbReference>
<evidence type="ECO:0000256" key="3">
    <source>
        <dbReference type="ARBA" id="ARBA00022475"/>
    </source>
</evidence>
<name>A0A7W9BEV1_9SPHN</name>
<dbReference type="SUPFAM" id="SSF50182">
    <property type="entry name" value="Sm-like ribonucleoproteins"/>
    <property type="match status" value="1"/>
</dbReference>
<comment type="subcellular location">
    <subcellularLocation>
        <location evidence="7">Cell inner membrane</location>
        <topology evidence="7">Multi-pass membrane protein</topology>
    </subcellularLocation>
    <subcellularLocation>
        <location evidence="1">Cell membrane</location>
        <topology evidence="1">Multi-pass membrane protein</topology>
    </subcellularLocation>
</comment>
<feature type="domain" description="Mechanosensitive ion channel MscS C-terminal" evidence="9">
    <location>
        <begin position="276"/>
        <end position="358"/>
    </location>
</feature>
<evidence type="ECO:0000256" key="5">
    <source>
        <dbReference type="ARBA" id="ARBA00022989"/>
    </source>
</evidence>
<dbReference type="InterPro" id="IPR045275">
    <property type="entry name" value="MscS_archaea/bacteria_type"/>
</dbReference>
<dbReference type="EMBL" id="JACIJK010000008">
    <property type="protein sequence ID" value="MBB5715965.1"/>
    <property type="molecule type" value="Genomic_DNA"/>
</dbReference>
<evidence type="ECO:0000256" key="2">
    <source>
        <dbReference type="ARBA" id="ARBA00008017"/>
    </source>
</evidence>
<feature type="transmembrane region" description="Helical" evidence="7">
    <location>
        <begin position="187"/>
        <end position="215"/>
    </location>
</feature>
<organism evidence="11 12">
    <name type="scientific">Sphingomonas aerophila</name>
    <dbReference type="NCBI Taxonomy" id="1344948"/>
    <lineage>
        <taxon>Bacteria</taxon>
        <taxon>Pseudomonadati</taxon>
        <taxon>Pseudomonadota</taxon>
        <taxon>Alphaproteobacteria</taxon>
        <taxon>Sphingomonadales</taxon>
        <taxon>Sphingomonadaceae</taxon>
        <taxon>Sphingomonas</taxon>
    </lineage>
</organism>
<keyword evidence="3" id="KW-1003">Cell membrane</keyword>
<dbReference type="GO" id="GO:0008381">
    <property type="term" value="F:mechanosensitive monoatomic ion channel activity"/>
    <property type="evidence" value="ECO:0007669"/>
    <property type="project" value="InterPro"/>
</dbReference>
<accession>A0A7W9BEV1</accession>
<feature type="transmembrane region" description="Helical" evidence="7">
    <location>
        <begin position="150"/>
        <end position="175"/>
    </location>
</feature>
<evidence type="ECO:0000256" key="7">
    <source>
        <dbReference type="RuleBase" id="RU369025"/>
    </source>
</evidence>
<dbReference type="Pfam" id="PF21082">
    <property type="entry name" value="MS_channel_3rd"/>
    <property type="match status" value="1"/>
</dbReference>
<comment type="function">
    <text evidence="7">Mechanosensitive channel that participates in the regulation of osmotic pressure changes within the cell, opening in response to stretch forces in the membrane lipid bilayer, without the need for other proteins. Contributes to normal resistance to hypoosmotic shock. Forms an ion channel of 1.0 nanosiemens conductance with a slight preference for anions.</text>
</comment>
<dbReference type="Pfam" id="PF21088">
    <property type="entry name" value="MS_channel_1st"/>
    <property type="match status" value="1"/>
</dbReference>
<keyword evidence="7" id="KW-0407">Ion channel</keyword>
<dbReference type="Gene3D" id="2.30.30.60">
    <property type="match status" value="1"/>
</dbReference>
<dbReference type="SUPFAM" id="SSF82861">
    <property type="entry name" value="Mechanosensitive channel protein MscS (YggB), transmembrane region"/>
    <property type="match status" value="1"/>
</dbReference>
<dbReference type="InterPro" id="IPR011014">
    <property type="entry name" value="MscS_channel_TM-2"/>
</dbReference>
<dbReference type="InterPro" id="IPR006685">
    <property type="entry name" value="MscS_channel_2nd"/>
</dbReference>
<keyword evidence="7" id="KW-0813">Transport</keyword>
<keyword evidence="7" id="KW-0997">Cell inner membrane</keyword>
<gene>
    <name evidence="11" type="ORF">FHS94_002822</name>
</gene>
<evidence type="ECO:0000256" key="6">
    <source>
        <dbReference type="ARBA" id="ARBA00023136"/>
    </source>
</evidence>
<dbReference type="GO" id="GO:0005886">
    <property type="term" value="C:plasma membrane"/>
    <property type="evidence" value="ECO:0007669"/>
    <property type="project" value="UniProtKB-SubCell"/>
</dbReference>
<comment type="subunit">
    <text evidence="7">Homoheptamer.</text>
</comment>
<keyword evidence="12" id="KW-1185">Reference proteome</keyword>
<dbReference type="InterPro" id="IPR011066">
    <property type="entry name" value="MscS_channel_C_sf"/>
</dbReference>
<dbReference type="SUPFAM" id="SSF82689">
    <property type="entry name" value="Mechanosensitive channel protein MscS (YggB), C-terminal domain"/>
    <property type="match status" value="1"/>
</dbReference>
<evidence type="ECO:0000259" key="10">
    <source>
        <dbReference type="Pfam" id="PF21088"/>
    </source>
</evidence>
<keyword evidence="6 7" id="KW-0472">Membrane</keyword>
<reference evidence="11 12" key="1">
    <citation type="submission" date="2020-08" db="EMBL/GenBank/DDBJ databases">
        <title>Genomic Encyclopedia of Type Strains, Phase IV (KMG-IV): sequencing the most valuable type-strain genomes for metagenomic binning, comparative biology and taxonomic classification.</title>
        <authorList>
            <person name="Goeker M."/>
        </authorList>
    </citation>
    <scope>NUCLEOTIDE SEQUENCE [LARGE SCALE GENOMIC DNA]</scope>
    <source>
        <strain evidence="11 12">DSM 100044</strain>
    </source>
</reference>
<keyword evidence="4 7" id="KW-0812">Transmembrane</keyword>
<evidence type="ECO:0000313" key="12">
    <source>
        <dbReference type="Proteomes" id="UP000546200"/>
    </source>
</evidence>
<evidence type="ECO:0000256" key="1">
    <source>
        <dbReference type="ARBA" id="ARBA00004651"/>
    </source>
</evidence>
<feature type="domain" description="Mechanosensitive ion channel MscS" evidence="8">
    <location>
        <begin position="203"/>
        <end position="267"/>
    </location>
</feature>
<dbReference type="InterPro" id="IPR023408">
    <property type="entry name" value="MscS_beta-dom_sf"/>
</dbReference>
<comment type="caution">
    <text evidence="7">Lacks conserved residue(s) required for the propagation of feature annotation.</text>
</comment>
<feature type="transmembrane region" description="Helical" evidence="7">
    <location>
        <begin position="111"/>
        <end position="129"/>
    </location>
</feature>
<dbReference type="Gene3D" id="3.30.70.100">
    <property type="match status" value="1"/>
</dbReference>
<evidence type="ECO:0000259" key="8">
    <source>
        <dbReference type="Pfam" id="PF00924"/>
    </source>
</evidence>
<dbReference type="InterPro" id="IPR010920">
    <property type="entry name" value="LSM_dom_sf"/>
</dbReference>
<protein>
    <recommendedName>
        <fullName evidence="7">Small-conductance mechanosensitive channel</fullName>
    </recommendedName>
</protein>
<feature type="domain" description="Mechanosensitive ion channel transmembrane helices 2/3" evidence="10">
    <location>
        <begin position="161"/>
        <end position="201"/>
    </location>
</feature>
<evidence type="ECO:0000256" key="4">
    <source>
        <dbReference type="ARBA" id="ARBA00022692"/>
    </source>
</evidence>
<keyword evidence="5 7" id="KW-1133">Transmembrane helix</keyword>
<comment type="caution">
    <text evidence="11">The sequence shown here is derived from an EMBL/GenBank/DDBJ whole genome shotgun (WGS) entry which is preliminary data.</text>
</comment>